<evidence type="ECO:0000256" key="1">
    <source>
        <dbReference type="SAM" id="Phobius"/>
    </source>
</evidence>
<dbReference type="InterPro" id="IPR052964">
    <property type="entry name" value="Sporulation_signal_mat"/>
</dbReference>
<accession>A0A8J2SIY1</accession>
<keyword evidence="1" id="KW-0812">Transmembrane</keyword>
<comment type="caution">
    <text evidence="3">The sequence shown here is derived from an EMBL/GenBank/DDBJ whole genome shotgun (WGS) entry which is preliminary data.</text>
</comment>
<evidence type="ECO:0008006" key="5">
    <source>
        <dbReference type="Google" id="ProtNLM"/>
    </source>
</evidence>
<dbReference type="Proteomes" id="UP000789595">
    <property type="component" value="Unassembled WGS sequence"/>
</dbReference>
<evidence type="ECO:0000256" key="2">
    <source>
        <dbReference type="SAM" id="SignalP"/>
    </source>
</evidence>
<gene>
    <name evidence="3" type="ORF">PECAL_3P15970</name>
</gene>
<feature type="transmembrane region" description="Helical" evidence="1">
    <location>
        <begin position="275"/>
        <end position="299"/>
    </location>
</feature>
<feature type="transmembrane region" description="Helical" evidence="1">
    <location>
        <begin position="242"/>
        <end position="263"/>
    </location>
</feature>
<sequence length="426" mass="47709">MAAHDADARARQAVALLIICTVVQRWDVLEACYSDEGILPVANWQAQVNNDALHRLLVVHAWSGSITWQRGLALLQVLLALGLALNRQPRRCAVLSLWLYASVTARHAKLAFILDRYAHILLLWLCAAPDALAKPTRARTASYILRWGQLLWIYWDAGRAKIRDPLHGWSFEGNALDAYLRHTFVGETTRTLLGDRGVRYATIVVPYVEAFAPVVACAAFYLEWHRLRRVASATIVLLHAGIGLSMNGAGLLSAFACAAWLFVEPPLPAKEQKRASYRDWCGVVVIVLFSLGSIAHGVLDMASCRDATQEPLKAIFHNRWNVFAGAEDHVTWEIMPARTHSGAIVDLWSQQPVSWKQPAKAARSGRWRSFPMLGDGEAPAEEVERVYAWFCRERGDVSHFHAYMLRAELKDETKVSKRLLHAHVCA</sequence>
<proteinExistence type="predicted"/>
<feature type="transmembrane region" description="Helical" evidence="1">
    <location>
        <begin position="200"/>
        <end position="222"/>
    </location>
</feature>
<evidence type="ECO:0000313" key="4">
    <source>
        <dbReference type="Proteomes" id="UP000789595"/>
    </source>
</evidence>
<evidence type="ECO:0000313" key="3">
    <source>
        <dbReference type="EMBL" id="CAH0371646.1"/>
    </source>
</evidence>
<keyword evidence="4" id="KW-1185">Reference proteome</keyword>
<dbReference type="PANTHER" id="PTHR39535">
    <property type="entry name" value="SPORULATION-DELAYING PROTEIN SDPB"/>
    <property type="match status" value="1"/>
</dbReference>
<reference evidence="3" key="1">
    <citation type="submission" date="2021-11" db="EMBL/GenBank/DDBJ databases">
        <authorList>
            <consortium name="Genoscope - CEA"/>
            <person name="William W."/>
        </authorList>
    </citation>
    <scope>NUCLEOTIDE SEQUENCE</scope>
</reference>
<dbReference type="OrthoDB" id="39389at2759"/>
<protein>
    <recommendedName>
        <fullName evidence="5">HTTM domain-containing protein</fullName>
    </recommendedName>
</protein>
<feature type="signal peptide" evidence="2">
    <location>
        <begin position="1"/>
        <end position="25"/>
    </location>
</feature>
<keyword evidence="1" id="KW-1133">Transmembrane helix</keyword>
<keyword evidence="1" id="KW-0472">Membrane</keyword>
<dbReference type="EMBL" id="CAKKNE010000003">
    <property type="protein sequence ID" value="CAH0371646.1"/>
    <property type="molecule type" value="Genomic_DNA"/>
</dbReference>
<name>A0A8J2SIY1_9STRA</name>
<dbReference type="PANTHER" id="PTHR39535:SF2">
    <property type="entry name" value="HTTM DOMAIN-CONTAINING PROTEIN"/>
    <property type="match status" value="1"/>
</dbReference>
<organism evidence="3 4">
    <name type="scientific">Pelagomonas calceolata</name>
    <dbReference type="NCBI Taxonomy" id="35677"/>
    <lineage>
        <taxon>Eukaryota</taxon>
        <taxon>Sar</taxon>
        <taxon>Stramenopiles</taxon>
        <taxon>Ochrophyta</taxon>
        <taxon>Pelagophyceae</taxon>
        <taxon>Pelagomonadales</taxon>
        <taxon>Pelagomonadaceae</taxon>
        <taxon>Pelagomonas</taxon>
    </lineage>
</organism>
<keyword evidence="2" id="KW-0732">Signal</keyword>
<feature type="chain" id="PRO_5035239119" description="HTTM domain-containing protein" evidence="2">
    <location>
        <begin position="26"/>
        <end position="426"/>
    </location>
</feature>
<dbReference type="AlphaFoldDB" id="A0A8J2SIY1"/>